<proteinExistence type="predicted"/>
<evidence type="ECO:0000313" key="1">
    <source>
        <dbReference type="EMBL" id="MBC3212420.1"/>
    </source>
</evidence>
<dbReference type="Proteomes" id="UP000659084">
    <property type="component" value="Unassembled WGS sequence"/>
</dbReference>
<dbReference type="RefSeq" id="WP_179252311.1">
    <property type="nucleotide sequence ID" value="NZ_JACBIV010000006.1"/>
</dbReference>
<protein>
    <submittedName>
        <fullName evidence="1">Uncharacterized protein</fullName>
    </submittedName>
</protein>
<dbReference type="Pfam" id="PF20288">
    <property type="entry name" value="MC2"/>
    <property type="match status" value="1"/>
</dbReference>
<sequence length="159" mass="18314">MEDLKVRLYNSRVEISLRLAKILMVFNPTGLTIEKLICIDFLVLNLGDFIPEQNSLHPAIPRRDSQLAITRKTFTDALILMKNYRIVGENYTRHGILFTVTDKTFSFTNAVQNEYLMKMDHNIHIAKEIFGSLSESEMKKLVGSKFGRLDMEGHCEPLH</sequence>
<name>A0AAW3WN18_SERFO</name>
<accession>A0AAW3WN18</accession>
<comment type="caution">
    <text evidence="1">The sequence shown here is derived from an EMBL/GenBank/DDBJ whole genome shotgun (WGS) entry which is preliminary data.</text>
</comment>
<dbReference type="AlphaFoldDB" id="A0AAW3WN18"/>
<dbReference type="InterPro" id="IPR046904">
    <property type="entry name" value="ABC-3C_MC2"/>
</dbReference>
<evidence type="ECO:0000313" key="2">
    <source>
        <dbReference type="Proteomes" id="UP000659084"/>
    </source>
</evidence>
<organism evidence="1 2">
    <name type="scientific">Serratia fonticola</name>
    <dbReference type="NCBI Taxonomy" id="47917"/>
    <lineage>
        <taxon>Bacteria</taxon>
        <taxon>Pseudomonadati</taxon>
        <taxon>Pseudomonadota</taxon>
        <taxon>Gammaproteobacteria</taxon>
        <taxon>Enterobacterales</taxon>
        <taxon>Yersiniaceae</taxon>
        <taxon>Serratia</taxon>
    </lineage>
</organism>
<dbReference type="EMBL" id="JACNYO010000007">
    <property type="protein sequence ID" value="MBC3212420.1"/>
    <property type="molecule type" value="Genomic_DNA"/>
</dbReference>
<reference evidence="1" key="1">
    <citation type="submission" date="2020-08" db="EMBL/GenBank/DDBJ databases">
        <title>Food and environmental bacterial isolates.</title>
        <authorList>
            <person name="Richter L."/>
            <person name="Du Plessis E.M."/>
            <person name="Duvenage S."/>
            <person name="Allam M."/>
            <person name="Korsten L."/>
        </authorList>
    </citation>
    <scope>NUCLEOTIDE SEQUENCE</scope>
    <source>
        <strain evidence="1">UPMP2127</strain>
    </source>
</reference>
<gene>
    <name evidence="1" type="ORF">H8J20_09715</name>
</gene>